<feature type="domain" description="Cadherin" evidence="1">
    <location>
        <begin position="1701"/>
        <end position="1797"/>
    </location>
</feature>
<dbReference type="NCBIfam" id="TIGR01965">
    <property type="entry name" value="VCBS_repeat"/>
    <property type="match status" value="31"/>
</dbReference>
<dbReference type="GO" id="GO:0016020">
    <property type="term" value="C:membrane"/>
    <property type="evidence" value="ECO:0007669"/>
    <property type="project" value="InterPro"/>
</dbReference>
<dbReference type="EMBL" id="CP000096">
    <property type="protein sequence ID" value="ABB23554.1"/>
    <property type="molecule type" value="Genomic_DNA"/>
</dbReference>
<dbReference type="GO" id="GO:0007156">
    <property type="term" value="P:homophilic cell adhesion via plasma membrane adhesion molecules"/>
    <property type="evidence" value="ECO:0007669"/>
    <property type="project" value="InterPro"/>
</dbReference>
<feature type="domain" description="Cadherin" evidence="1">
    <location>
        <begin position="3274"/>
        <end position="3370"/>
    </location>
</feature>
<dbReference type="Gene3D" id="1.10.1330.10">
    <property type="entry name" value="Dockerin domain"/>
    <property type="match status" value="1"/>
</dbReference>
<accession>Q3B527</accession>
<dbReference type="PANTHER" id="PTHR14139:SF2">
    <property type="entry name" value="CALSYNTENIN-1"/>
    <property type="match status" value="1"/>
</dbReference>
<feature type="domain" description="Cadherin" evidence="1">
    <location>
        <begin position="1580"/>
        <end position="1676"/>
    </location>
</feature>
<keyword evidence="3" id="KW-1185">Reference proteome</keyword>
<dbReference type="OrthoDB" id="595640at2"/>
<feature type="domain" description="Cadherin" evidence="1">
    <location>
        <begin position="2427"/>
        <end position="2523"/>
    </location>
</feature>
<feature type="domain" description="Cadherin" evidence="1">
    <location>
        <begin position="1217"/>
        <end position="1313"/>
    </location>
</feature>
<feature type="domain" description="Cadherin" evidence="1">
    <location>
        <begin position="4000"/>
        <end position="4096"/>
    </location>
</feature>
<feature type="domain" description="Cadherin" evidence="1">
    <location>
        <begin position="1459"/>
        <end position="1555"/>
    </location>
</feature>
<dbReference type="eggNOG" id="COG2931">
    <property type="taxonomic scope" value="Bacteria"/>
</dbReference>
<feature type="domain" description="Cadherin" evidence="1">
    <location>
        <begin position="2669"/>
        <end position="2765"/>
    </location>
</feature>
<gene>
    <name evidence="2" type="ordered locus">Plut_0676</name>
</gene>
<dbReference type="PANTHER" id="PTHR14139">
    <property type="entry name" value="CALSYNTENIN"/>
    <property type="match status" value="1"/>
</dbReference>
<feature type="domain" description="Cadherin" evidence="1">
    <location>
        <begin position="4121"/>
        <end position="4217"/>
    </location>
</feature>
<feature type="domain" description="Cadherin" evidence="1">
    <location>
        <begin position="2790"/>
        <end position="2886"/>
    </location>
</feature>
<dbReference type="GO" id="GO:0005509">
    <property type="term" value="F:calcium ion binding"/>
    <property type="evidence" value="ECO:0007669"/>
    <property type="project" value="InterPro"/>
</dbReference>
<feature type="domain" description="Cadherin" evidence="1">
    <location>
        <begin position="1822"/>
        <end position="1918"/>
    </location>
</feature>
<dbReference type="STRING" id="319225.Plut_0676"/>
<reference evidence="3" key="1">
    <citation type="submission" date="2005-08" db="EMBL/GenBank/DDBJ databases">
        <title>Complete sequence of Pelodictyon luteolum DSM 273.</title>
        <authorList>
            <consortium name="US DOE Joint Genome Institute"/>
            <person name="Copeland A."/>
            <person name="Lucas S."/>
            <person name="Lapidus A."/>
            <person name="Barry K."/>
            <person name="Detter J.C."/>
            <person name="Glavina T."/>
            <person name="Hammon N."/>
            <person name="Israni S."/>
            <person name="Pitluck S."/>
            <person name="Bryant D."/>
            <person name="Schmutz J."/>
            <person name="Larimer F."/>
            <person name="Land M."/>
            <person name="Kyrpides N."/>
            <person name="Ivanova N."/>
            <person name="Richardson P."/>
        </authorList>
    </citation>
    <scope>NUCLEOTIDE SEQUENCE [LARGE SCALE GENOMIC DNA]</scope>
    <source>
        <strain evidence="3">DSM 273 / BCRC 81028 / 2530</strain>
    </source>
</reference>
<feature type="domain" description="Cadherin" evidence="1">
    <location>
        <begin position="3758"/>
        <end position="3854"/>
    </location>
</feature>
<feature type="domain" description="Cadherin" evidence="1">
    <location>
        <begin position="2548"/>
        <end position="2644"/>
    </location>
</feature>
<protein>
    <submittedName>
        <fullName evidence="2">VCBS protein</fullName>
    </submittedName>
</protein>
<dbReference type="Gene3D" id="2.60.40.10">
    <property type="entry name" value="Immunoglobulins"/>
    <property type="match status" value="26"/>
</dbReference>
<evidence type="ECO:0000259" key="1">
    <source>
        <dbReference type="PROSITE" id="PS50268"/>
    </source>
</evidence>
<feature type="domain" description="Cadherin" evidence="1">
    <location>
        <begin position="1943"/>
        <end position="2039"/>
    </location>
</feature>
<dbReference type="eggNOG" id="COG2304">
    <property type="taxonomic scope" value="Bacteria"/>
</dbReference>
<feature type="domain" description="Cadherin" evidence="1">
    <location>
        <begin position="1338"/>
        <end position="1434"/>
    </location>
</feature>
<feature type="domain" description="Cadherin" evidence="1">
    <location>
        <begin position="3395"/>
        <end position="3491"/>
    </location>
</feature>
<dbReference type="InterPro" id="IPR010221">
    <property type="entry name" value="VCBS_dom"/>
</dbReference>
<name>Q3B527_CHLL3</name>
<feature type="domain" description="Cadherin" evidence="1">
    <location>
        <begin position="3879"/>
        <end position="3975"/>
    </location>
</feature>
<feature type="domain" description="Cadherin" evidence="1">
    <location>
        <begin position="4242"/>
        <end position="4340"/>
    </location>
</feature>
<dbReference type="KEGG" id="plt:Plut_0676"/>
<dbReference type="eggNOG" id="COG5625">
    <property type="taxonomic scope" value="Bacteria"/>
</dbReference>
<dbReference type="InterPro" id="IPR002126">
    <property type="entry name" value="Cadherin-like_dom"/>
</dbReference>
<feature type="domain" description="Cadherin" evidence="1">
    <location>
        <begin position="3516"/>
        <end position="3612"/>
    </location>
</feature>
<feature type="domain" description="Cadherin" evidence="1">
    <location>
        <begin position="3637"/>
        <end position="3733"/>
    </location>
</feature>
<dbReference type="InterPro" id="IPR010916">
    <property type="entry name" value="TonB_box_CS"/>
</dbReference>
<dbReference type="InterPro" id="IPR013783">
    <property type="entry name" value="Ig-like_fold"/>
</dbReference>
<dbReference type="Proteomes" id="UP000002709">
    <property type="component" value="Chromosome"/>
</dbReference>
<organism evidence="2 3">
    <name type="scientific">Chlorobium luteolum (strain DSM 273 / BCRC 81028 / 2530)</name>
    <name type="common">Pelodictyon luteolum</name>
    <dbReference type="NCBI Taxonomy" id="319225"/>
    <lineage>
        <taxon>Bacteria</taxon>
        <taxon>Pseudomonadati</taxon>
        <taxon>Chlorobiota</taxon>
        <taxon>Chlorobiia</taxon>
        <taxon>Chlorobiales</taxon>
        <taxon>Chlorobiaceae</taxon>
        <taxon>Chlorobium/Pelodictyon group</taxon>
        <taxon>Pelodictyon</taxon>
    </lineage>
</organism>
<evidence type="ECO:0000313" key="2">
    <source>
        <dbReference type="EMBL" id="ABB23554.1"/>
    </source>
</evidence>
<dbReference type="InterPro" id="IPR036439">
    <property type="entry name" value="Dockerin_dom_sf"/>
</dbReference>
<dbReference type="GO" id="GO:0000272">
    <property type="term" value="P:polysaccharide catabolic process"/>
    <property type="evidence" value="ECO:0007669"/>
    <property type="project" value="InterPro"/>
</dbReference>
<feature type="domain" description="Cadherin" evidence="1">
    <location>
        <begin position="3153"/>
        <end position="3249"/>
    </location>
</feature>
<dbReference type="RefSeq" id="WP_011357429.1">
    <property type="nucleotide sequence ID" value="NC_007512.1"/>
</dbReference>
<evidence type="ECO:0000313" key="3">
    <source>
        <dbReference type="Proteomes" id="UP000002709"/>
    </source>
</evidence>
<feature type="domain" description="Cadherin" evidence="1">
    <location>
        <begin position="3032"/>
        <end position="3128"/>
    </location>
</feature>
<dbReference type="HOGENOM" id="CLU_224111_0_0_10"/>
<feature type="domain" description="Cadherin" evidence="1">
    <location>
        <begin position="2185"/>
        <end position="2281"/>
    </location>
</feature>
<feature type="domain" description="Cadherin" evidence="1">
    <location>
        <begin position="2911"/>
        <end position="3007"/>
    </location>
</feature>
<dbReference type="PROSITE" id="PS00430">
    <property type="entry name" value="TONB_DEPENDENT_REC_1"/>
    <property type="match status" value="1"/>
</dbReference>
<dbReference type="PROSITE" id="PS50268">
    <property type="entry name" value="CADHERIN_2"/>
    <property type="match status" value="26"/>
</dbReference>
<sequence>MSITLNEDYSALSLSFLVSLLGDDSTILTLSVSAGHLILTDGGASPDVTIEGSGTDSVTVTASSKADLADWLADMVNNSSIYITAFNSLEPVTLDYVIDNGTSDDITGTEQLVFTPVNDPACLDMNGSDEVGCTYVTKWIVGSVDPISILDKDWVSGDPDGVSMITSAIITLSGRLDVIASEFLSTSLEGATTYEGESGTITIYGDSTRSIILSGDASLADYMAVISGIVYQNTLPNTSKTGDRVVTISMTDVDGIAANSSAISLLTPIDVTLVNEGDRIFIDTGDGMVDSGLTVLMVKDATHVIASGELPIFDSAFADGHYFLNFLAPTADPDAEEWSTDELEGVPTVLTTTIVVAKVPIVDLNGAAVGSDGTLAYLEGDSSAFIAPVGTITSLEATMASLVITLSGVLDDAHESLSFTGTLPTGVTSSVSSSDGTYVLTLSGSKAIADYQALLRTIIYTNTSESPDVTDVRTITVYATNTGGVEGISQEVAVTVAGVNDAPVITPVVVTGTVVEDVVFSASGSMTYADVDVNTDTMTVTISESTVTSFDQELTAEQIAAIKSAFSIVPESGTTGVTPAGSVSWTYVVGAHELDFLAYNVTVAAVFTISVDDGHGGIDAQSVTISITGTDDAPVITVAEGDASIGIVSEDVAVVVDNPNTVDVENGGYIVASGMLSYSDADAADELSIVSYAQQGGATSSEGVVVTSALAVALSSALVVGSISGNSGDFDWSFALDNSLVQYLGAGDSVTVNYLITIADNSGAADNAAQLLSITVNGTNDTPVISFALGNDAGAVAEDGAESLTAGGTVSFSEVDAYDELSSSVDLTSIEWSATDAGGAHIPLPDSFATALEGAMSIVQSGINDGSIGWNFELENNLTQFLAKDEVVTAVFTITVDDAKGGTDTQDVTITLTGSNDAPVITVGEDGSIADLLTEADGALKADGTLSVEDLDTTNSVAVSVDSVAASQLDGSGVAMARDSSEPASADLLAMLTATADPIDGTVTTGDIAWAFNSGSEAFNYLAAGEKLVLTYTLTASDGTASDDQTVTITITGTNDIPSVDVTDVKPILESTDAHAQVLADSGTVTFNDIDSTDLIDVTCAYNEDIVWSGGTINGALAVALVDGFSVDTGDNLEAPGNTAWNYSVAGVDLDFLSEGETITFSYTVTATDTQSASSTDTVEITISGTNDVPVVTNEAEALAGEVVEAGNLDDGEVSAGTVSATGTLSSSDVDASATATWSLLGTPSTTYGTMAIDSASGFWTYSLDNSLEATKALDEGESATQTYTARVTDDKGAYVDQTITITISGTNDVPVVTNEAEALAGEVVEAGNLDDGEVSAGTVSATGTLSSSDVDASATATWSLLGTPSTTYGTMAIDSASGFWTYSLDNSLEATKALDEGESATQTYTARVTDDKGAYVDQTITITISGTNDVPVVTNEAEALAGEVVEAGNLDDGEVSAGTVSATGTLSSSDVDASATATWSLLGTPSTTYGTMAIDSASGFWTYSLDNSLEATKALDEGESATQTYTARVTDDKGAYVDQTITITISGTNDVPVVTNEAEALAGEVVEAGNLDDGEVSAGTVSATGTLSSSDVDASATATWSLLGTPSTTYGTMAIDSASGFWTYSLDNSLEATKALDEGESATQTYTARVTDDKGAYVDQTITITISGTNDVPVVTNEAEALAGEVVEAGNLDDGEVSAGTVSATGTLSSSDVDASATATWSLLGTPSTTYGTMAIDSASGFWTYSLDNSLEATKALDEGESATQTYTARVTDDKGAYVDQTITITISGTNDVPVVTNEAEALAGEVVEAGNLDDGEVSAGTVSATGTLSSSDVDASATATWSLLGTPSTTYGTMAIDSASGFWTYSLDNSLEATKALDEGESATQTYTARVTDDKGAYVDQTITITISGTNDVPVVTNEAEALAGEVVEAGNLDDGEVSAGTVSATGTLSSSDVDASATATWSLLGTPSTTYGTMAIDSASGFWTYSLDNSLEATKALDEGESATQTYTARVTDDKGAYVDQTITITISGTNDVPVVTNEAEALAGEVVEAGNLDDGEVSAGTVSATGTLSSSDVDASATATWSLLGTPSTTYGTMAIDSASGFWTYSLDNSLEATKALDEGESATQTYTARVTDDKGAYVDQTITITISGTNDVPVVTNEAEALAGEVVEAGNLDDGEVSAGTVSATGTLSSSDVDASATATWSLLGTPSTTYGTMAIDSASGFWTYSLDNSLEATKALDEGESATQTYTARVTDDKGAYVDQTITITISGTNDVPVVTNEAEALAGEVVEAGNLDDGEVSAGTVSATGTLSSSDVDASATATWSLLGTPSTTYGTMAIDSASGFWTYSLDNSLEATKALDEGESATQTYTARVTDDKGAYVDQTITITISGTNDVPVVTNEAEALAGEVVEAGNLDDGEVSAGTVSATGTLSSSDVDASATATWSLLGTPSTTYGTMAIDSASGFWTYSLDNSLEATKALDEGESATQTYTARVTDDKGAYVDQTITITISGTNDVPVVTNEAEALAGEVVEAGNLDDGEVSAGTVSATGTLSSSDVDASATATWSLLGTPSTTYGTMAIDSASGFWTYSLDNSLEATKALDEGESATQTYTARVTDDKGAYVDQTITITISGTNDVPVVTNEAEALAGEVVEAGNLDDGEVSAGTVSATGTLSSSDVDASATATWSLLGTPSTTYGTMAIDSASGFWTYSLDNSLEATKALDEGESATQTYTARVTDDKGAYVDQTITITISGTNDVPVVTNEAEALAGEVVEAGNLDDGEVSAGTVSATGTLSSSDVDASATATWSLLGTPSTTYGTMAIDSASGFWTYSLDNSLEATKALDEGESATQTYTARVTDDKGAYVDQTITITISGTNDVPVVTNEAEALAGEVVEAGNLDDGEVSAGTVSATGTLSSSDVDASATATWSLLGTPSTTYGTMAIDSASGFWTYSLDNSLEATKALDEGESATQTYTARVTDDKGAYVDQTITITISGTNDVPVVTNEAEALAGEVVEAGNLDDGEVSAGTVSATGTLSSSDVDASATATWSLLGTPSTTYGTMAIDSASGFWTYSLDNSLEATKALDEGESATQTYTARVTDDKGAYVDQTITITISGTNDVPVVTNEAEALAGEVVEAGNLDDGEVSAGTVSATGTLSSSDVDASATATWSLLGTPSTTYGTMAIDSASGFWTYSLDNSLEATKALDEGESATQTYTARVTDDKGAYVDQTITITISGTNDVPVVTNEAEALAGEVVEAGNLDDGEVSAGTVSATGTLSSSDVDASATATWSLLGTPSTTYGTMAIDSASGFWTYSLDNSLEATKALDEGESATQTYTARVTDDKGAYVDQTITITISGTNDVPVVTNEAEALAGEVVEAGNLDDGEVSAGTVSATGTLSSSDVDASATATWSLLGTPSTTYGTMAIDSASGFWTYSLDNSLEATKALDEGESATQTYTARVTDDKGAYVDQTITITISGTNDVPVVTNEAEALAGEVVEAGNLDDGEVSAGTVSATGTLSSSDVDASATATWSLLGTPSTTYGTMAIDSASGFWTYSLDNSLEATKALDEGESATQTYTARVTDDKGAYVDQTITITISGTNDVPVVTNEAEALAGEVVEAGNLDDGEVSAGTVSATGTLSSSDVDASATATWSLLGTPSTTYGTMAIDSASGFWTYSLDNSLEATKALDEGESATQTYTARVTDDKGAYVDQTITITISGTNDVPVVTNEAEALAGEVVEAGNLDDGEVSAGTVSATGTLSSSDVDASATATWSLLGTPSTTYGTMAIDSASGFWTYSLDNSLEATKALDEGESATQTYTARVTDDKGAYVDQTITITISGTNDVPVVTNEAEALAGEVVEAGNLDDGEVSAGTVSATGTLSSSDVDASATATWSLLGTPSTTYGTMAIDSASGFWTYSLDNSLEATKALDEGESATQTYTARVTDDKGAYVDQTITITISGTNDVPVVTNEAEALAGEVVEAGNLDDGEVSAGTVSATGTLSSSDVDASATATWSLLGTPSTTYGTMAIDSASGFWTYSLDNSLEATKALDEGESATQTYTARVTDDKGAYVDQTITITISGTNDVPVVTNEAEALAGEVVEAGNLDDGEVSAGTVSATGTLSSSDVDASATATWSLLGTPSTTYGTMAIDSASGFWTYSLDNSLEATKALDEGESATQTYTARVTDDKGAYVDQTITITISGTNDVPVVTNEAEALAGEVVEAGNLDDGEVSAGTVSATGTLSSSDVDASATATWSLLGTPSTTYGTMAIDSASGFWTYSLDNSLEATKALDEGESATQTYTARVTDDKGAYVDQTITITISGTLDRYTPTTHVTFWKDNTADDGYNPLALEGVTTGYVPDVTSSTEDTIEFRDMSVALNDAGAYRDYTMDVWKANKVEDVNTFTLKFDLPTGTTYEWDAADVFTTGWNISEYQNDQTVTIVGYSLTETIDDAAVQLGTLTFSGNLNTDTLNLTGGVLTAVNLTDFSEDSTATGTIVLDPVMTDTDATGADALEAAIDQGGYSLLSSASIAIADGTVSNIDMVIAAMIVAADDSAEDSNLIGNYTLAQLYAADVDHSGTVDATDVALIGQMSAGVTEAPANEWIFVAADVADDAATGTSVDWTKTLTEIDLQSNATVELVGIVKGDVNGSWVG</sequence>
<proteinExistence type="predicted"/>
<feature type="domain" description="Cadherin" evidence="1">
    <location>
        <begin position="2306"/>
        <end position="2402"/>
    </location>
</feature>
<feature type="domain" description="Cadherin" evidence="1">
    <location>
        <begin position="2064"/>
        <end position="2160"/>
    </location>
</feature>